<proteinExistence type="predicted"/>
<reference evidence="1" key="1">
    <citation type="submission" date="2017-02" db="EMBL/GenBank/DDBJ databases">
        <title>Delving into the versatile metabolic prowess of the omnipresent phylum Bacteroidetes.</title>
        <authorList>
            <person name="Nobu M.K."/>
            <person name="Mei R."/>
            <person name="Narihiro T."/>
            <person name="Kuroda K."/>
            <person name="Liu W.-T."/>
        </authorList>
    </citation>
    <scope>NUCLEOTIDE SEQUENCE</scope>
    <source>
        <strain evidence="1">ADurb.Bin160</strain>
    </source>
</reference>
<name>A0A1V5ZMC7_9BACT</name>
<dbReference type="EMBL" id="MWDB01000021">
    <property type="protein sequence ID" value="OQB41216.1"/>
    <property type="molecule type" value="Genomic_DNA"/>
</dbReference>
<accession>A0A1V5ZMC7</accession>
<dbReference type="Proteomes" id="UP000485621">
    <property type="component" value="Unassembled WGS sequence"/>
</dbReference>
<gene>
    <name evidence="1" type="ORF">BWY04_00964</name>
</gene>
<sequence length="54" mass="5747">MGTSKFQNSSTAFLVSSILLYTAFDFADLAKYIAAWNNANSASGNQTFCTASKA</sequence>
<protein>
    <submittedName>
        <fullName evidence="1">Uncharacterized protein</fullName>
    </submittedName>
</protein>
<organism evidence="1">
    <name type="scientific">candidate division CPR1 bacterium ADurb.Bin160</name>
    <dbReference type="NCBI Taxonomy" id="1852826"/>
    <lineage>
        <taxon>Bacteria</taxon>
        <taxon>candidate division CPR1</taxon>
    </lineage>
</organism>
<evidence type="ECO:0000313" key="1">
    <source>
        <dbReference type="EMBL" id="OQB41216.1"/>
    </source>
</evidence>
<comment type="caution">
    <text evidence="1">The sequence shown here is derived from an EMBL/GenBank/DDBJ whole genome shotgun (WGS) entry which is preliminary data.</text>
</comment>
<dbReference type="AlphaFoldDB" id="A0A1V5ZMC7"/>